<dbReference type="KEGG" id="luo:HHL09_12535"/>
<gene>
    <name evidence="3" type="ORF">HHL09_12535</name>
</gene>
<dbReference type="AlphaFoldDB" id="A0A858RIN4"/>
<sequence>MSEPQDPDTESATEEEEVDLEALLEEFREPEPPPRKRGNPVWLILAVILSILAIWMVPQATEGKIGFGIAKAPATMKATKVRDRSAIAAALQGKDLSEDYVARCKKGLNSLEVRWIAEDFRGEGLDDGPGSLLETMQSLTASGPAWAPASAESSDRLEKLAGLLGGRQRAWYRSALADALRLDDMQRHTLKKTSSEAFQEDWESFEKSRQSTRDSIYATTRDAPYNGLLYAPQWLSDDRYAPWRLCQLSTEQLGITRYDEVKDKQLAVIGSGAAEDAPSWLDLKPLHLVTTEELSYEEVFGQEKRDASAVFPFAEGQKIPDEGKLLDLAKTLHPTQLKMMLLLEPKRAGELLEELEREGE</sequence>
<dbReference type="EMBL" id="CP051774">
    <property type="protein sequence ID" value="QJE96575.1"/>
    <property type="molecule type" value="Genomic_DNA"/>
</dbReference>
<feature type="compositionally biased region" description="Acidic residues" evidence="1">
    <location>
        <begin position="1"/>
        <end position="24"/>
    </location>
</feature>
<accession>A0A858RIN4</accession>
<keyword evidence="2" id="KW-0812">Transmembrane</keyword>
<proteinExistence type="predicted"/>
<reference evidence="3 4" key="1">
    <citation type="submission" date="2020-04" db="EMBL/GenBank/DDBJ databases">
        <title>Luteolibacter sp. G-1-1-1 isolated from soil.</title>
        <authorList>
            <person name="Dahal R.H."/>
        </authorList>
    </citation>
    <scope>NUCLEOTIDE SEQUENCE [LARGE SCALE GENOMIC DNA]</scope>
    <source>
        <strain evidence="3 4">G-1-1-1</strain>
    </source>
</reference>
<name>A0A858RIN4_9BACT</name>
<evidence type="ECO:0000313" key="4">
    <source>
        <dbReference type="Proteomes" id="UP000501812"/>
    </source>
</evidence>
<feature type="compositionally biased region" description="Basic and acidic residues" evidence="1">
    <location>
        <begin position="25"/>
        <end position="34"/>
    </location>
</feature>
<keyword evidence="2" id="KW-0472">Membrane</keyword>
<keyword evidence="4" id="KW-1185">Reference proteome</keyword>
<organism evidence="3 4">
    <name type="scientific">Luteolibacter luteus</name>
    <dbReference type="NCBI Taxonomy" id="2728835"/>
    <lineage>
        <taxon>Bacteria</taxon>
        <taxon>Pseudomonadati</taxon>
        <taxon>Verrucomicrobiota</taxon>
        <taxon>Verrucomicrobiia</taxon>
        <taxon>Verrucomicrobiales</taxon>
        <taxon>Verrucomicrobiaceae</taxon>
        <taxon>Luteolibacter</taxon>
    </lineage>
</organism>
<protein>
    <submittedName>
        <fullName evidence="3">Uncharacterized protein</fullName>
    </submittedName>
</protein>
<feature type="region of interest" description="Disordered" evidence="1">
    <location>
        <begin position="1"/>
        <end position="36"/>
    </location>
</feature>
<feature type="transmembrane region" description="Helical" evidence="2">
    <location>
        <begin position="40"/>
        <end position="57"/>
    </location>
</feature>
<keyword evidence="2" id="KW-1133">Transmembrane helix</keyword>
<dbReference type="Proteomes" id="UP000501812">
    <property type="component" value="Chromosome"/>
</dbReference>
<evidence type="ECO:0000313" key="3">
    <source>
        <dbReference type="EMBL" id="QJE96575.1"/>
    </source>
</evidence>
<evidence type="ECO:0000256" key="1">
    <source>
        <dbReference type="SAM" id="MobiDB-lite"/>
    </source>
</evidence>
<evidence type="ECO:0000256" key="2">
    <source>
        <dbReference type="SAM" id="Phobius"/>
    </source>
</evidence>
<dbReference type="RefSeq" id="WP_169454976.1">
    <property type="nucleotide sequence ID" value="NZ_CP051774.1"/>
</dbReference>